<dbReference type="RefSeq" id="WP_038557664.1">
    <property type="nucleotide sequence ID" value="NZ_CP008876.1"/>
</dbReference>
<dbReference type="EMBL" id="CP008876">
    <property type="protein sequence ID" value="AIF65279.1"/>
    <property type="molecule type" value="Genomic_DNA"/>
</dbReference>
<dbReference type="Proteomes" id="UP000027980">
    <property type="component" value="Chromosome"/>
</dbReference>
<dbReference type="AlphaFoldDB" id="A0A075LFS1"/>
<organism evidence="1 2">
    <name type="scientific">Terribacillus saccharophilus</name>
    <dbReference type="NCBI Taxonomy" id="361277"/>
    <lineage>
        <taxon>Bacteria</taxon>
        <taxon>Bacillati</taxon>
        <taxon>Bacillota</taxon>
        <taxon>Bacilli</taxon>
        <taxon>Bacillales</taxon>
        <taxon>Bacillaceae</taxon>
        <taxon>Terribacillus</taxon>
    </lineage>
</organism>
<dbReference type="HOGENOM" id="CLU_156604_0_0_9"/>
<sequence>MTITISQAEAYQIERIAHSGLGREQTAKLIEAGEWSTIQDSYPKADPEMLQSQKSKLISALKDGYTISFPTFNGVRNLLHLRFGLEEDKDYVVDDKSVQSLNTDEPTAAILRTMFEPLWKVEANSGKLSIIHISKQ</sequence>
<accession>A0A075LFS1</accession>
<reference evidence="1 2" key="1">
    <citation type="submission" date="2014-07" db="EMBL/GenBank/DDBJ databases">
        <title>Complete genome sequence of a moderately halophilic bacterium Terribacillus aidingensis MP602, isolated from Cryptomeria fortunei in Tianmu mountain in China.</title>
        <authorList>
            <person name="Wang Y."/>
            <person name="Lu P."/>
            <person name="Zhang L."/>
        </authorList>
    </citation>
    <scope>NUCLEOTIDE SEQUENCE [LARGE SCALE GENOMIC DNA]</scope>
    <source>
        <strain evidence="1 2">MP602</strain>
    </source>
</reference>
<gene>
    <name evidence="1" type="ORF">GZ22_00510</name>
</gene>
<proteinExistence type="predicted"/>
<evidence type="ECO:0000313" key="2">
    <source>
        <dbReference type="Proteomes" id="UP000027980"/>
    </source>
</evidence>
<dbReference type="OrthoDB" id="2648027at2"/>
<evidence type="ECO:0000313" key="1">
    <source>
        <dbReference type="EMBL" id="AIF65279.1"/>
    </source>
</evidence>
<dbReference type="KEGG" id="tap:GZ22_00510"/>
<dbReference type="GeneID" id="34222613"/>
<name>A0A075LFS1_9BACI</name>
<protein>
    <submittedName>
        <fullName evidence="1">Uncharacterized protein</fullName>
    </submittedName>
</protein>